<evidence type="ECO:0000313" key="3">
    <source>
        <dbReference type="Proteomes" id="UP000247498"/>
    </source>
</evidence>
<feature type="compositionally biased region" description="Low complexity" evidence="1">
    <location>
        <begin position="198"/>
        <end position="213"/>
    </location>
</feature>
<protein>
    <submittedName>
        <fullName evidence="2">Uncharacterized protein</fullName>
    </submittedName>
</protein>
<feature type="compositionally biased region" description="Low complexity" evidence="1">
    <location>
        <begin position="264"/>
        <end position="273"/>
    </location>
</feature>
<dbReference type="EMBL" id="BDRX01000222">
    <property type="protein sequence ID" value="GBG00418.1"/>
    <property type="molecule type" value="Genomic_DNA"/>
</dbReference>
<organism evidence="2 3">
    <name type="scientific">Raphidocelis subcapitata</name>
    <dbReference type="NCBI Taxonomy" id="307507"/>
    <lineage>
        <taxon>Eukaryota</taxon>
        <taxon>Viridiplantae</taxon>
        <taxon>Chlorophyta</taxon>
        <taxon>core chlorophytes</taxon>
        <taxon>Chlorophyceae</taxon>
        <taxon>CS clade</taxon>
        <taxon>Sphaeropleales</taxon>
        <taxon>Selenastraceae</taxon>
        <taxon>Raphidocelis</taxon>
    </lineage>
</organism>
<sequence>MADPCSQQHADREAAGGPGTAAPAAAALDAAAATDQDQLPRSSVKWFLNPVAAASSTQEGDEDGGGEEDGEDGGAPRDNGSSAAGAGGTAAPSPTLSLPSECSAGVDVDADAGTGLAPCASESAASCGSPAASLGGSAASSAGCAPAYCARPGSGPEDALELAGEGLSPAASEAVVTVASEHMGGCGSARTVGGGSVGSTSSDGSDDSATAHGRSSSFGCDAAASAAGLLSPQTHQAACDETEPQLQLAPAPDARVCSAGEGGASSAHASISGGSPGISGRHSDSSATSGGGGDCASSGSNSDGGSGATVQVAGTAHALPPAAGAQPPMDGADAL</sequence>
<feature type="compositionally biased region" description="Low complexity" evidence="1">
    <location>
        <begin position="20"/>
        <end position="40"/>
    </location>
</feature>
<feature type="compositionally biased region" description="Low complexity" evidence="1">
    <location>
        <begin position="80"/>
        <end position="95"/>
    </location>
</feature>
<dbReference type="Proteomes" id="UP000247498">
    <property type="component" value="Unassembled WGS sequence"/>
</dbReference>
<feature type="region of interest" description="Disordered" evidence="1">
    <location>
        <begin position="186"/>
        <end position="216"/>
    </location>
</feature>
<keyword evidence="3" id="KW-1185">Reference proteome</keyword>
<evidence type="ECO:0000313" key="2">
    <source>
        <dbReference type="EMBL" id="GBG00418.1"/>
    </source>
</evidence>
<gene>
    <name evidence="2" type="ORF">Rsub_13180</name>
</gene>
<evidence type="ECO:0000256" key="1">
    <source>
        <dbReference type="SAM" id="MobiDB-lite"/>
    </source>
</evidence>
<dbReference type="InParanoid" id="A0A2V0PS54"/>
<feature type="compositionally biased region" description="Gly residues" evidence="1">
    <location>
        <begin position="186"/>
        <end position="197"/>
    </location>
</feature>
<feature type="compositionally biased region" description="Acidic residues" evidence="1">
    <location>
        <begin position="59"/>
        <end position="72"/>
    </location>
</feature>
<proteinExistence type="predicted"/>
<accession>A0A2V0PS54</accession>
<name>A0A2V0PS54_9CHLO</name>
<reference evidence="2 3" key="1">
    <citation type="journal article" date="2018" name="Sci. Rep.">
        <title>Raphidocelis subcapitata (=Pseudokirchneriella subcapitata) provides an insight into genome evolution and environmental adaptations in the Sphaeropleales.</title>
        <authorList>
            <person name="Suzuki S."/>
            <person name="Yamaguchi H."/>
            <person name="Nakajima N."/>
            <person name="Kawachi M."/>
        </authorList>
    </citation>
    <scope>NUCLEOTIDE SEQUENCE [LARGE SCALE GENOMIC DNA]</scope>
    <source>
        <strain evidence="2 3">NIES-35</strain>
    </source>
</reference>
<feature type="region of interest" description="Disordered" evidence="1">
    <location>
        <begin position="1"/>
        <end position="143"/>
    </location>
</feature>
<feature type="compositionally biased region" description="Low complexity" evidence="1">
    <location>
        <begin position="117"/>
        <end position="143"/>
    </location>
</feature>
<dbReference type="AlphaFoldDB" id="A0A2V0PS54"/>
<comment type="caution">
    <text evidence="2">The sequence shown here is derived from an EMBL/GenBank/DDBJ whole genome shotgun (WGS) entry which is preliminary data.</text>
</comment>
<feature type="region of interest" description="Disordered" evidence="1">
    <location>
        <begin position="233"/>
        <end position="335"/>
    </location>
</feature>